<evidence type="ECO:0000259" key="1">
    <source>
        <dbReference type="Pfam" id="PF13175"/>
    </source>
</evidence>
<feature type="domain" description="Endonuclease GajA/Old nuclease/RecF-like AAA" evidence="1">
    <location>
        <begin position="316"/>
        <end position="424"/>
    </location>
</feature>
<dbReference type="SUPFAM" id="SSF52540">
    <property type="entry name" value="P-loop containing nucleoside triphosphate hydrolases"/>
    <property type="match status" value="1"/>
</dbReference>
<comment type="caution">
    <text evidence="2">The sequence shown here is derived from an EMBL/GenBank/DDBJ whole genome shotgun (WGS) entry which is preliminary data.</text>
</comment>
<dbReference type="Pfam" id="PF13175">
    <property type="entry name" value="AAA_15"/>
    <property type="match status" value="2"/>
</dbReference>
<name>A0A176RXY0_9GAMM</name>
<dbReference type="Gene3D" id="3.40.50.300">
    <property type="entry name" value="P-loop containing nucleotide triphosphate hydrolases"/>
    <property type="match status" value="1"/>
</dbReference>
<gene>
    <name evidence="2" type="ORF">THIOM_003642</name>
</gene>
<dbReference type="InterPro" id="IPR041685">
    <property type="entry name" value="AAA_GajA/Old/RecF-like"/>
</dbReference>
<accession>A0A176RXY0</accession>
<dbReference type="InterPro" id="IPR027417">
    <property type="entry name" value="P-loop_NTPase"/>
</dbReference>
<dbReference type="AlphaFoldDB" id="A0A176RXY0"/>
<dbReference type="InterPro" id="IPR051396">
    <property type="entry name" value="Bact_Antivir_Def_Nuclease"/>
</dbReference>
<proteinExistence type="predicted"/>
<evidence type="ECO:0000313" key="2">
    <source>
        <dbReference type="EMBL" id="OAD20641.1"/>
    </source>
</evidence>
<feature type="domain" description="Endonuclease GajA/Old nuclease/RecF-like AAA" evidence="1">
    <location>
        <begin position="2"/>
        <end position="46"/>
    </location>
</feature>
<protein>
    <recommendedName>
        <fullName evidence="1">Endonuclease GajA/Old nuclease/RecF-like AAA domain-containing protein</fullName>
    </recommendedName>
</protein>
<dbReference type="PANTHER" id="PTHR43581">
    <property type="entry name" value="ATP/GTP PHOSPHATASE"/>
    <property type="match status" value="1"/>
</dbReference>
<keyword evidence="3" id="KW-1185">Reference proteome</keyword>
<sequence>MDSIRVKNLRCLVDTGDIPIKPLTILVGANSTGKSTFLRLFPLLRQSVETPTNSLILWYGRNGYVDFGTIKDALRDSAQAISFGFKLTLPKNGTYEDYGVFLPFGYDSVLVGHHQLNIEIELTPRNQTQSQISKLTLRLGADQAILRFDELAQVISFEVNTRSLLNKLKPLRIKKTTTHFLPIFEKYDDFFIEYGEKLLKYLAPDTPGQSLLETMLKTGIGHHKISKLKEGNEQLIRDISFACHVPLLLSFADKKIYQFASQVQYIGPFRAVVDRYYRIQDISVEEIDFRGENLPMYLDSLSPEQQQELDEWSKNYFGIQISIKNQGTHLAVMVKPDNASLKNLADVGFGYSQVLPIIIKLWSLQNQNGLQRLGYHPSLIAIEQPELHLHPKFQAQLAEVFANLVKTKQAQFRLLVETHGEAFITRIGQLIGLGKLPPEDVQVILFDQDKENGGIKVSTTAFDEEGCLINWPYGFFIPDLPF</sequence>
<dbReference type="Proteomes" id="UP000076962">
    <property type="component" value="Unassembled WGS sequence"/>
</dbReference>
<dbReference type="PANTHER" id="PTHR43581:SF2">
    <property type="entry name" value="EXCINUCLEASE ATPASE SUBUNIT"/>
    <property type="match status" value="1"/>
</dbReference>
<dbReference type="PATRIC" id="fig|1003181.4.peg.4835"/>
<organism evidence="2 3">
    <name type="scientific">Candidatus Thiomargarita nelsonii</name>
    <dbReference type="NCBI Taxonomy" id="1003181"/>
    <lineage>
        <taxon>Bacteria</taxon>
        <taxon>Pseudomonadati</taxon>
        <taxon>Pseudomonadota</taxon>
        <taxon>Gammaproteobacteria</taxon>
        <taxon>Thiotrichales</taxon>
        <taxon>Thiotrichaceae</taxon>
        <taxon>Thiomargarita</taxon>
    </lineage>
</organism>
<dbReference type="InterPro" id="IPR014592">
    <property type="entry name" value="P-loop_UCP034888"/>
</dbReference>
<evidence type="ECO:0000313" key="3">
    <source>
        <dbReference type="Proteomes" id="UP000076962"/>
    </source>
</evidence>
<dbReference type="PIRSF" id="PIRSF034888">
    <property type="entry name" value="P-loop_UCP034888"/>
    <property type="match status" value="1"/>
</dbReference>
<reference evidence="2 3" key="1">
    <citation type="submission" date="2016-05" db="EMBL/GenBank/DDBJ databases">
        <title>Single-cell genome of chain-forming Candidatus Thiomargarita nelsonii and comparison to other large sulfur-oxidizing bacteria.</title>
        <authorList>
            <person name="Winkel M."/>
            <person name="Salman V."/>
            <person name="Woyke T."/>
            <person name="Schulz-Vogt H."/>
            <person name="Richter M."/>
            <person name="Flood B."/>
            <person name="Bailey J."/>
            <person name="Amann R."/>
            <person name="Mussmann M."/>
        </authorList>
    </citation>
    <scope>NUCLEOTIDE SEQUENCE [LARGE SCALE GENOMIC DNA]</scope>
    <source>
        <strain evidence="2 3">THI036</strain>
    </source>
</reference>
<dbReference type="EMBL" id="LUTY01002221">
    <property type="protein sequence ID" value="OAD20641.1"/>
    <property type="molecule type" value="Genomic_DNA"/>
</dbReference>